<dbReference type="PROSITE" id="PS00622">
    <property type="entry name" value="HTH_LUXR_1"/>
    <property type="match status" value="1"/>
</dbReference>
<dbReference type="PANTHER" id="PTHR44688:SF16">
    <property type="entry name" value="DNA-BINDING TRANSCRIPTIONAL ACTIVATOR DEVR_DOSR"/>
    <property type="match status" value="1"/>
</dbReference>
<dbReference type="SMART" id="SM00421">
    <property type="entry name" value="HTH_LUXR"/>
    <property type="match status" value="1"/>
</dbReference>
<keyword evidence="1" id="KW-0805">Transcription regulation</keyword>
<dbReference type="SUPFAM" id="SSF46894">
    <property type="entry name" value="C-terminal effector domain of the bipartite response regulators"/>
    <property type="match status" value="1"/>
</dbReference>
<dbReference type="Gene3D" id="1.10.10.10">
    <property type="entry name" value="Winged helix-like DNA-binding domain superfamily/Winged helix DNA-binding domain"/>
    <property type="match status" value="1"/>
</dbReference>
<dbReference type="InterPro" id="IPR016032">
    <property type="entry name" value="Sig_transdc_resp-reg_C-effctor"/>
</dbReference>
<dbReference type="RefSeq" id="WP_128387867.1">
    <property type="nucleotide sequence ID" value="NZ_CP035037.1"/>
</dbReference>
<dbReference type="Pfam" id="PF00196">
    <property type="entry name" value="GerE"/>
    <property type="match status" value="1"/>
</dbReference>
<evidence type="ECO:0000256" key="2">
    <source>
        <dbReference type="ARBA" id="ARBA00023125"/>
    </source>
</evidence>
<protein>
    <submittedName>
        <fullName evidence="5">LuxR family transcriptional regulator</fullName>
    </submittedName>
</protein>
<proteinExistence type="predicted"/>
<evidence type="ECO:0000256" key="3">
    <source>
        <dbReference type="ARBA" id="ARBA00023163"/>
    </source>
</evidence>
<organism evidence="5 6">
    <name type="scientific">Leucobacter muris</name>
    <dbReference type="NCBI Taxonomy" id="1935379"/>
    <lineage>
        <taxon>Bacteria</taxon>
        <taxon>Bacillati</taxon>
        <taxon>Actinomycetota</taxon>
        <taxon>Actinomycetes</taxon>
        <taxon>Micrococcales</taxon>
        <taxon>Microbacteriaceae</taxon>
        <taxon>Leucobacter</taxon>
    </lineage>
</organism>
<dbReference type="EMBL" id="CP035037">
    <property type="protein sequence ID" value="QAB19276.1"/>
    <property type="molecule type" value="Genomic_DNA"/>
</dbReference>
<sequence>MPLPLTEELSSREREIALFASLGYSSRWIAEQFHLSVRTVDTHLRHVFTKLRVSGRDELRQWFRREHVSR</sequence>
<feature type="domain" description="HTH luxR-type" evidence="4">
    <location>
        <begin position="2"/>
        <end position="67"/>
    </location>
</feature>
<keyword evidence="2" id="KW-0238">DNA-binding</keyword>
<reference evidence="5 6" key="1">
    <citation type="submission" date="2019-01" db="EMBL/GenBank/DDBJ databases">
        <title>Leucobacter muris sp. nov. isolated from the nose of a laboratory mouse.</title>
        <authorList>
            <person name="Benga L."/>
            <person name="Sproeer C."/>
            <person name="Schumann P."/>
            <person name="Verbarg S."/>
            <person name="Bunk B."/>
            <person name="Engelhardt E."/>
            <person name="Benten P.M."/>
            <person name="Sager M."/>
        </authorList>
    </citation>
    <scope>NUCLEOTIDE SEQUENCE [LARGE SCALE GENOMIC DNA]</scope>
    <source>
        <strain evidence="5 6">DSM 101948</strain>
    </source>
</reference>
<gene>
    <name evidence="5" type="ORF">Leucomu_12260</name>
</gene>
<evidence type="ECO:0000313" key="5">
    <source>
        <dbReference type="EMBL" id="QAB19276.1"/>
    </source>
</evidence>
<dbReference type="InterPro" id="IPR000792">
    <property type="entry name" value="Tscrpt_reg_LuxR_C"/>
</dbReference>
<keyword evidence="3" id="KW-0804">Transcription</keyword>
<evidence type="ECO:0000256" key="1">
    <source>
        <dbReference type="ARBA" id="ARBA00023015"/>
    </source>
</evidence>
<dbReference type="InterPro" id="IPR036388">
    <property type="entry name" value="WH-like_DNA-bd_sf"/>
</dbReference>
<keyword evidence="6" id="KW-1185">Reference proteome</keyword>
<dbReference type="Proteomes" id="UP000285768">
    <property type="component" value="Chromosome"/>
</dbReference>
<dbReference type="PRINTS" id="PR00038">
    <property type="entry name" value="HTHLUXR"/>
</dbReference>
<evidence type="ECO:0000313" key="6">
    <source>
        <dbReference type="Proteomes" id="UP000285768"/>
    </source>
</evidence>
<dbReference type="PANTHER" id="PTHR44688">
    <property type="entry name" value="DNA-BINDING TRANSCRIPTIONAL ACTIVATOR DEVR_DOSR"/>
    <property type="match status" value="1"/>
</dbReference>
<evidence type="ECO:0000259" key="4">
    <source>
        <dbReference type="PROSITE" id="PS50043"/>
    </source>
</evidence>
<dbReference type="PROSITE" id="PS50043">
    <property type="entry name" value="HTH_LUXR_2"/>
    <property type="match status" value="1"/>
</dbReference>
<accession>A0ABX5QJW8</accession>
<name>A0ABX5QJW8_9MICO</name>